<keyword evidence="1" id="KW-0472">Membrane</keyword>
<sequence>MGIKISIVTPNIASIQAPSAKFHKNPVFTATKLFRQLSKSDSKILTSAWELFKDYYINECDKDYSLICDQIKTKAGRFSKKILGKPIEYLTDEDIEAAVILFTILSVGSPEKKQLEKFLATAFNYYIEESKRTDNISSSPILSKCIGLSYVIDQLEHKALLSNMKDLCEDSNMARYFTFCTYSYFAEALKIYMNRDKSQAERELKRIENWIERYIKQRSPSVHLSALNMLAYGLIAEVAQKWREEIKIKLFEKLLTDLDASKPRFLTKSSWIIVELALYTNHLQSIHYVSGDNIIISQNQSKEILNVLSSLESFLERKYEIISSASSLAVSIIGFLMKLYETFTAPSLQNIVAVLLFFIILVLMGRLTVDLIGDRKKTKELQQQLKNLKEFFKSSEHIGSNESEDNVE</sequence>
<evidence type="ECO:0000256" key="1">
    <source>
        <dbReference type="SAM" id="Phobius"/>
    </source>
</evidence>
<accession>A0A7C1GQU8</accession>
<keyword evidence="1" id="KW-1133">Transmembrane helix</keyword>
<organism evidence="2">
    <name type="scientific">Thermofilum adornatum</name>
    <dbReference type="NCBI Taxonomy" id="1365176"/>
    <lineage>
        <taxon>Archaea</taxon>
        <taxon>Thermoproteota</taxon>
        <taxon>Thermoprotei</taxon>
        <taxon>Thermofilales</taxon>
        <taxon>Thermofilaceae</taxon>
        <taxon>Thermofilum</taxon>
    </lineage>
</organism>
<dbReference type="EMBL" id="DSAY01000172">
    <property type="protein sequence ID" value="HDP15932.1"/>
    <property type="molecule type" value="Genomic_DNA"/>
</dbReference>
<reference evidence="2" key="1">
    <citation type="journal article" date="2020" name="mSystems">
        <title>Genome- and Community-Level Interaction Insights into Carbon Utilization and Element Cycling Functions of Hydrothermarchaeota in Hydrothermal Sediment.</title>
        <authorList>
            <person name="Zhou Z."/>
            <person name="Liu Y."/>
            <person name="Xu W."/>
            <person name="Pan J."/>
            <person name="Luo Z.H."/>
            <person name="Li M."/>
        </authorList>
    </citation>
    <scope>NUCLEOTIDE SEQUENCE [LARGE SCALE GENOMIC DNA]</scope>
    <source>
        <strain evidence="2">SpSt-116</strain>
    </source>
</reference>
<dbReference type="AlphaFoldDB" id="A0A7C1GQU8"/>
<comment type="caution">
    <text evidence="2">The sequence shown here is derived from an EMBL/GenBank/DDBJ whole genome shotgun (WGS) entry which is preliminary data.</text>
</comment>
<feature type="transmembrane region" description="Helical" evidence="1">
    <location>
        <begin position="351"/>
        <end position="369"/>
    </location>
</feature>
<protein>
    <submittedName>
        <fullName evidence="2">Uncharacterized protein</fullName>
    </submittedName>
</protein>
<name>A0A7C1GQU8_9CREN</name>
<gene>
    <name evidence="2" type="ORF">ENN26_09205</name>
</gene>
<evidence type="ECO:0000313" key="2">
    <source>
        <dbReference type="EMBL" id="HDP15932.1"/>
    </source>
</evidence>
<keyword evidence="1" id="KW-0812">Transmembrane</keyword>
<proteinExistence type="predicted"/>